<name>D0W9H9_NEILA</name>
<proteinExistence type="predicted"/>
<evidence type="ECO:0000313" key="1">
    <source>
        <dbReference type="EMBL" id="EEZ75774.1"/>
    </source>
</evidence>
<dbReference type="EMBL" id="ACEQ02000012">
    <property type="protein sequence ID" value="EEZ75774.1"/>
    <property type="molecule type" value="Genomic_DNA"/>
</dbReference>
<evidence type="ECO:0000313" key="2">
    <source>
        <dbReference type="Proteomes" id="UP000003843"/>
    </source>
</evidence>
<organism evidence="1 2">
    <name type="scientific">Neisseria lactamica ATCC 23970</name>
    <dbReference type="NCBI Taxonomy" id="546265"/>
    <lineage>
        <taxon>Bacteria</taxon>
        <taxon>Pseudomonadati</taxon>
        <taxon>Pseudomonadota</taxon>
        <taxon>Betaproteobacteria</taxon>
        <taxon>Neisseriales</taxon>
        <taxon>Neisseriaceae</taxon>
        <taxon>Neisseria</taxon>
    </lineage>
</organism>
<gene>
    <name evidence="1" type="ORF">NEILACOT_04191</name>
</gene>
<dbReference type="AlphaFoldDB" id="D0W9H9"/>
<comment type="caution">
    <text evidence="1">The sequence shown here is derived from an EMBL/GenBank/DDBJ whole genome shotgun (WGS) entry which is preliminary data.</text>
</comment>
<sequence length="45" mass="4818">MGFSPPIPPNPATCTGMTKFQTASGHCCFGGLKPTLRYAPYDILE</sequence>
<protein>
    <submittedName>
        <fullName evidence="1">Uncharacterized protein</fullName>
    </submittedName>
</protein>
<reference evidence="1 2" key="1">
    <citation type="submission" date="2009-10" db="EMBL/GenBank/DDBJ databases">
        <authorList>
            <person name="Weinstock G."/>
            <person name="Sodergren E."/>
            <person name="Clifton S."/>
            <person name="Fulton L."/>
            <person name="Fulton B."/>
            <person name="Courtney L."/>
            <person name="Fronick C."/>
            <person name="Harrison M."/>
            <person name="Strong C."/>
            <person name="Farmer C."/>
            <person name="Delahaunty K."/>
            <person name="Markovic C."/>
            <person name="Hall O."/>
            <person name="Minx P."/>
            <person name="Tomlinson C."/>
            <person name="Mitreva M."/>
            <person name="Nelson J."/>
            <person name="Hou S."/>
            <person name="Wollam A."/>
            <person name="Pepin K.H."/>
            <person name="Johnson M."/>
            <person name="Bhonagiri V."/>
            <person name="Nash W.E."/>
            <person name="Warren W."/>
            <person name="Chinwalla A."/>
            <person name="Mardis E.R."/>
            <person name="Wilson R.K."/>
        </authorList>
    </citation>
    <scope>NUCLEOTIDE SEQUENCE [LARGE SCALE GENOMIC DNA]</scope>
    <source>
        <strain evidence="1 2">ATCC 23970</strain>
    </source>
</reference>
<dbReference type="Proteomes" id="UP000003843">
    <property type="component" value="Unassembled WGS sequence"/>
</dbReference>
<accession>D0W9H9</accession>